<sequence length="144" mass="17033" precursor="true">MRWPFLGSKIRQFMLNSLFKFYLLPFEFPFSTFAAMEHIIYNVTVSLDPSIEQDWVNWMRTVHIPDVMATGCFLESRMSKMNNEEEGACTYAMTYVAYSQNHLEDYQSNHAGRLQVEHKGKYEGRFAAFRSTLNVIQHFTHEER</sequence>
<evidence type="ECO:0000313" key="2">
    <source>
        <dbReference type="Proteomes" id="UP000007463"/>
    </source>
</evidence>
<accession>F2IHF1</accession>
<dbReference type="AlphaFoldDB" id="F2IHF1"/>
<organism evidence="1 2">
    <name type="scientific">Fluviicola taffensis (strain DSM 16823 / NCIMB 13979 / RW262)</name>
    <dbReference type="NCBI Taxonomy" id="755732"/>
    <lineage>
        <taxon>Bacteria</taxon>
        <taxon>Pseudomonadati</taxon>
        <taxon>Bacteroidota</taxon>
        <taxon>Flavobacteriia</taxon>
        <taxon>Flavobacteriales</taxon>
        <taxon>Crocinitomicaceae</taxon>
        <taxon>Fluviicola</taxon>
    </lineage>
</organism>
<proteinExistence type="predicted"/>
<reference evidence="1 2" key="1">
    <citation type="journal article" date="2011" name="Stand. Genomic Sci.">
        <title>Complete genome sequence of the gliding freshwater bacterium Fluviicola taffensis type strain (RW262).</title>
        <authorList>
            <person name="Woyke T."/>
            <person name="Chertkov O."/>
            <person name="Lapidus A."/>
            <person name="Nolan M."/>
            <person name="Lucas S."/>
            <person name="Del Rio T.G."/>
            <person name="Tice H."/>
            <person name="Cheng J.F."/>
            <person name="Tapia R."/>
            <person name="Han C."/>
            <person name="Goodwin L."/>
            <person name="Pitluck S."/>
            <person name="Liolios K."/>
            <person name="Pagani I."/>
            <person name="Ivanova N."/>
            <person name="Huntemann M."/>
            <person name="Mavromatis K."/>
            <person name="Mikhailova N."/>
            <person name="Pati A."/>
            <person name="Chen A."/>
            <person name="Palaniappan K."/>
            <person name="Land M."/>
            <person name="Hauser L."/>
            <person name="Brambilla E.M."/>
            <person name="Rohde M."/>
            <person name="Mwirichia R."/>
            <person name="Sikorski J."/>
            <person name="Tindall B.J."/>
            <person name="Goker M."/>
            <person name="Bristow J."/>
            <person name="Eisen J.A."/>
            <person name="Markowitz V."/>
            <person name="Hugenholtz P."/>
            <person name="Klenk H.P."/>
            <person name="Kyrpides N.C."/>
        </authorList>
    </citation>
    <scope>NUCLEOTIDE SEQUENCE [LARGE SCALE GENOMIC DNA]</scope>
    <source>
        <strain evidence="2">DSM 16823 / RW262 / RW262</strain>
    </source>
</reference>
<dbReference type="HOGENOM" id="CLU_146735_3_0_10"/>
<keyword evidence="2" id="KW-1185">Reference proteome</keyword>
<dbReference type="eggNOG" id="ENOG5032RP1">
    <property type="taxonomic scope" value="Bacteria"/>
</dbReference>
<dbReference type="InterPro" id="IPR025563">
    <property type="entry name" value="DUF4286"/>
</dbReference>
<evidence type="ECO:0000313" key="1">
    <source>
        <dbReference type="EMBL" id="AEA43716.1"/>
    </source>
</evidence>
<dbReference type="STRING" id="755732.Fluta_1724"/>
<name>F2IHF1_FLUTR</name>
<evidence type="ECO:0008006" key="3">
    <source>
        <dbReference type="Google" id="ProtNLM"/>
    </source>
</evidence>
<dbReference type="Proteomes" id="UP000007463">
    <property type="component" value="Chromosome"/>
</dbReference>
<gene>
    <name evidence="1" type="ordered locus">Fluta_1724</name>
</gene>
<dbReference type="Pfam" id="PF14114">
    <property type="entry name" value="DUF4286"/>
    <property type="match status" value="1"/>
</dbReference>
<dbReference type="EMBL" id="CP002542">
    <property type="protein sequence ID" value="AEA43716.1"/>
    <property type="molecule type" value="Genomic_DNA"/>
</dbReference>
<reference evidence="2" key="2">
    <citation type="submission" date="2011-02" db="EMBL/GenBank/DDBJ databases">
        <title>The complete genome of Fluviicola taffensis DSM 16823.</title>
        <authorList>
            <consortium name="US DOE Joint Genome Institute (JGI-PGF)"/>
            <person name="Lucas S."/>
            <person name="Copeland A."/>
            <person name="Lapidus A."/>
            <person name="Bruce D."/>
            <person name="Goodwin L."/>
            <person name="Pitluck S."/>
            <person name="Kyrpides N."/>
            <person name="Mavromatis K."/>
            <person name="Ivanova N."/>
            <person name="Mikhailova N."/>
            <person name="Pagani I."/>
            <person name="Chertkov O."/>
            <person name="Detter J.C."/>
            <person name="Han C."/>
            <person name="Tapia R."/>
            <person name="Land M."/>
            <person name="Hauser L."/>
            <person name="Markowitz V."/>
            <person name="Cheng J.-F."/>
            <person name="Hugenholtz P."/>
            <person name="Woyke T."/>
            <person name="Wu D."/>
            <person name="Tindall B."/>
            <person name="Pomrenke H.G."/>
            <person name="Brambilla E."/>
            <person name="Klenk H.-P."/>
            <person name="Eisen J.A."/>
        </authorList>
    </citation>
    <scope>NUCLEOTIDE SEQUENCE [LARGE SCALE GENOMIC DNA]</scope>
    <source>
        <strain evidence="2">DSM 16823 / RW262 / RW262</strain>
    </source>
</reference>
<dbReference type="KEGG" id="fte:Fluta_1724"/>
<dbReference type="OrthoDB" id="1121837at2"/>
<protein>
    <recommendedName>
        <fullName evidence="3">DUF4286 domain-containing protein</fullName>
    </recommendedName>
</protein>